<dbReference type="GO" id="GO:0016298">
    <property type="term" value="F:lipase activity"/>
    <property type="evidence" value="ECO:0007669"/>
    <property type="project" value="InterPro"/>
</dbReference>
<evidence type="ECO:0000256" key="1">
    <source>
        <dbReference type="ARBA" id="ARBA00004613"/>
    </source>
</evidence>
<evidence type="ECO:0000313" key="8">
    <source>
        <dbReference type="Proteomes" id="UP001153714"/>
    </source>
</evidence>
<organism evidence="7 8">
    <name type="scientific">Diatraea saccharalis</name>
    <name type="common">sugarcane borer</name>
    <dbReference type="NCBI Taxonomy" id="40085"/>
    <lineage>
        <taxon>Eukaryota</taxon>
        <taxon>Metazoa</taxon>
        <taxon>Ecdysozoa</taxon>
        <taxon>Arthropoda</taxon>
        <taxon>Hexapoda</taxon>
        <taxon>Insecta</taxon>
        <taxon>Pterygota</taxon>
        <taxon>Neoptera</taxon>
        <taxon>Endopterygota</taxon>
        <taxon>Lepidoptera</taxon>
        <taxon>Glossata</taxon>
        <taxon>Ditrysia</taxon>
        <taxon>Pyraloidea</taxon>
        <taxon>Crambidae</taxon>
        <taxon>Crambinae</taxon>
        <taxon>Diatraea</taxon>
    </lineage>
</organism>
<dbReference type="OrthoDB" id="199913at2759"/>
<comment type="subcellular location">
    <subcellularLocation>
        <location evidence="1">Secreted</location>
    </subcellularLocation>
</comment>
<accession>A0A9N9WLS5</accession>
<dbReference type="GO" id="GO:0005615">
    <property type="term" value="C:extracellular space"/>
    <property type="evidence" value="ECO:0007669"/>
    <property type="project" value="TreeGrafter"/>
</dbReference>
<proteinExistence type="inferred from homology"/>
<gene>
    <name evidence="7" type="ORF">DIATSA_LOCUS13910</name>
</gene>
<dbReference type="PANTHER" id="PTHR11610:SF190">
    <property type="entry name" value="VITELLOGENIN-3-LIKE PROTEIN"/>
    <property type="match status" value="1"/>
</dbReference>
<reference evidence="7" key="2">
    <citation type="submission" date="2022-10" db="EMBL/GenBank/DDBJ databases">
        <authorList>
            <consortium name="ENA_rothamsted_submissions"/>
            <consortium name="culmorum"/>
            <person name="King R."/>
        </authorList>
    </citation>
    <scope>NUCLEOTIDE SEQUENCE</scope>
</reference>
<dbReference type="InterPro" id="IPR033906">
    <property type="entry name" value="Lipase_N"/>
</dbReference>
<name>A0A9N9WLS5_9NEOP</name>
<dbReference type="PRINTS" id="PR00821">
    <property type="entry name" value="TAGLIPASE"/>
</dbReference>
<evidence type="ECO:0000256" key="5">
    <source>
        <dbReference type="SAM" id="SignalP"/>
    </source>
</evidence>
<comment type="similarity">
    <text evidence="2 4">Belongs to the AB hydrolase superfamily. Lipase family.</text>
</comment>
<dbReference type="AlphaFoldDB" id="A0A9N9WLS5"/>
<dbReference type="EMBL" id="OU893340">
    <property type="protein sequence ID" value="CAG9796748.1"/>
    <property type="molecule type" value="Genomic_DNA"/>
</dbReference>
<dbReference type="PANTHER" id="PTHR11610">
    <property type="entry name" value="LIPASE"/>
    <property type="match status" value="1"/>
</dbReference>
<protein>
    <recommendedName>
        <fullName evidence="6">Lipase domain-containing protein</fullName>
    </recommendedName>
</protein>
<evidence type="ECO:0000256" key="4">
    <source>
        <dbReference type="RuleBase" id="RU004262"/>
    </source>
</evidence>
<feature type="chain" id="PRO_5040374932" description="Lipase domain-containing protein" evidence="5">
    <location>
        <begin position="17"/>
        <end position="332"/>
    </location>
</feature>
<evidence type="ECO:0000256" key="3">
    <source>
        <dbReference type="ARBA" id="ARBA00022525"/>
    </source>
</evidence>
<dbReference type="Pfam" id="PF00151">
    <property type="entry name" value="Lipase"/>
    <property type="match status" value="1"/>
</dbReference>
<feature type="signal peptide" evidence="5">
    <location>
        <begin position="1"/>
        <end position="16"/>
    </location>
</feature>
<evidence type="ECO:0000256" key="2">
    <source>
        <dbReference type="ARBA" id="ARBA00010701"/>
    </source>
</evidence>
<dbReference type="CDD" id="cd00707">
    <property type="entry name" value="Pancreat_lipase_like"/>
    <property type="match status" value="1"/>
</dbReference>
<dbReference type="Gene3D" id="3.40.50.1820">
    <property type="entry name" value="alpha/beta hydrolase"/>
    <property type="match status" value="1"/>
</dbReference>
<evidence type="ECO:0000259" key="6">
    <source>
        <dbReference type="Pfam" id="PF00151"/>
    </source>
</evidence>
<dbReference type="InterPro" id="IPR013818">
    <property type="entry name" value="Lipase"/>
</dbReference>
<keyword evidence="8" id="KW-1185">Reference proteome</keyword>
<dbReference type="InterPro" id="IPR000734">
    <property type="entry name" value="TAG_lipase"/>
</dbReference>
<dbReference type="InterPro" id="IPR029058">
    <property type="entry name" value="AB_hydrolase_fold"/>
</dbReference>
<keyword evidence="3" id="KW-0964">Secreted</keyword>
<reference evidence="7" key="1">
    <citation type="submission" date="2021-12" db="EMBL/GenBank/DDBJ databases">
        <authorList>
            <person name="King R."/>
        </authorList>
    </citation>
    <scope>NUCLEOTIDE SEQUENCE</scope>
</reference>
<keyword evidence="5" id="KW-0732">Signal</keyword>
<dbReference type="SUPFAM" id="SSF53474">
    <property type="entry name" value="alpha/beta-Hydrolases"/>
    <property type="match status" value="1"/>
</dbReference>
<dbReference type="GO" id="GO:0016042">
    <property type="term" value="P:lipid catabolic process"/>
    <property type="evidence" value="ECO:0007669"/>
    <property type="project" value="TreeGrafter"/>
</dbReference>
<dbReference type="Proteomes" id="UP001153714">
    <property type="component" value="Chromosome 9"/>
</dbReference>
<feature type="domain" description="Lipase" evidence="6">
    <location>
        <begin position="51"/>
        <end position="304"/>
    </location>
</feature>
<sequence length="332" mass="36499">MKLLVILAFYITLSYGNSISRIPYDNSHYVDGVSRYIWMSRDDGEQTLVDLHESVDNLENTKAAGANNQYWLYTRQNPDDYQLLVHGESSSVINSYFQADKMTKVVVHGWNNNGADSVYNQVMRNSLLDAEDCNVIAVDYRDIGSALYVVAVNGVPSVGESLGTFLDWLLKETGGDWNNVHLLGYSLGAHVIGNAARIVDGRPARLTGFDPAGPLWHMHPNRLDSSNAQYVEAIHTNGGVMGILSPVGHVDFYPNGGVIQPGCFSNNCFHDRSYQFFAASINTGHLVGRKCENISEALNNSCTGTPLQLGGIDINKRGSGIFGMRTGRAWPF</sequence>
<evidence type="ECO:0000313" key="7">
    <source>
        <dbReference type="EMBL" id="CAG9796748.1"/>
    </source>
</evidence>